<dbReference type="EMBL" id="WHJF01000092">
    <property type="protein sequence ID" value="NHZ65655.1"/>
    <property type="molecule type" value="Genomic_DNA"/>
</dbReference>
<dbReference type="NCBIfam" id="TIGR02282">
    <property type="entry name" value="MltB"/>
    <property type="match status" value="1"/>
</dbReference>
<dbReference type="InterPro" id="IPR043426">
    <property type="entry name" value="MltB-like"/>
</dbReference>
<proteinExistence type="predicted"/>
<protein>
    <submittedName>
        <fullName evidence="3">Lytic murein transglycosylase B</fullName>
    </submittedName>
</protein>
<evidence type="ECO:0000313" key="4">
    <source>
        <dbReference type="Proteomes" id="UP000610594"/>
    </source>
</evidence>
<dbReference type="PANTHER" id="PTHR30163:SF9">
    <property type="entry name" value="MEMBRANE-BOUND LYTIC MUREIN TRANSGLYCOSYLASE B"/>
    <property type="match status" value="1"/>
</dbReference>
<organism evidence="3 4">
    <name type="scientific">Massilia genomosp. 1</name>
    <dbReference type="NCBI Taxonomy" id="2609280"/>
    <lineage>
        <taxon>Bacteria</taxon>
        <taxon>Pseudomonadati</taxon>
        <taxon>Pseudomonadota</taxon>
        <taxon>Betaproteobacteria</taxon>
        <taxon>Burkholderiales</taxon>
        <taxon>Oxalobacteraceae</taxon>
        <taxon>Telluria group</taxon>
        <taxon>Massilia</taxon>
    </lineage>
</organism>
<evidence type="ECO:0000256" key="1">
    <source>
        <dbReference type="SAM" id="SignalP"/>
    </source>
</evidence>
<evidence type="ECO:0000259" key="2">
    <source>
        <dbReference type="Pfam" id="PF13406"/>
    </source>
</evidence>
<dbReference type="RefSeq" id="WP_167239595.1">
    <property type="nucleotide sequence ID" value="NZ_WHJF01000092.1"/>
</dbReference>
<sequence>MKFTTLLLALAVSASPLSQAAPAKQPGKKSVQSKAGAKAKAGAKGARKAAASVAVPAAVAGAALTAAEAGDAVVFSESEAVNAFADEVALRHGFPRAELAALIGQIRYIDTAVQLVKPAPKGKPKNWQNYSRVTIEPVRIKAGLAFWNQHAAVLARAEAEYGVPAEIIVGIIGVETIYGRQTGRFRVLDVLTTLAFAYPEAPNRAARMAFFRGELENALVLARKSNIAPLSMLGSFAGAIGMPQFMPGSVLAYGVDYDNDGRIDLRGSAVDAIGSVASFLVQHGWQAKQTGALVYPASVSEDRAWESFLNQGLTAKFRADDLRAGGVSTSAVLPANQRFGLIDLPNDPDPTEYRIATDNFFAITQYNRSYFYAMSVIELGRAIRQNRPGQALASAETL</sequence>
<dbReference type="SUPFAM" id="SSF53955">
    <property type="entry name" value="Lysozyme-like"/>
    <property type="match status" value="1"/>
</dbReference>
<feature type="signal peptide" evidence="1">
    <location>
        <begin position="1"/>
        <end position="20"/>
    </location>
</feature>
<name>A0ABX0MSD4_9BURK</name>
<dbReference type="PANTHER" id="PTHR30163">
    <property type="entry name" value="MEMBRANE-BOUND LYTIC MUREIN TRANSGLYCOSYLASE B"/>
    <property type="match status" value="1"/>
</dbReference>
<accession>A0ABX0MSD4</accession>
<dbReference type="Pfam" id="PF13406">
    <property type="entry name" value="SLT_2"/>
    <property type="match status" value="1"/>
</dbReference>
<dbReference type="Gene3D" id="1.10.8.350">
    <property type="entry name" value="Bacterial muramidase"/>
    <property type="match status" value="1"/>
</dbReference>
<keyword evidence="4" id="KW-1185">Reference proteome</keyword>
<dbReference type="InterPro" id="IPR031304">
    <property type="entry name" value="SLT_2"/>
</dbReference>
<comment type="caution">
    <text evidence="3">The sequence shown here is derived from an EMBL/GenBank/DDBJ whole genome shotgun (WGS) entry which is preliminary data.</text>
</comment>
<reference evidence="3 4" key="1">
    <citation type="submission" date="2019-10" db="EMBL/GenBank/DDBJ databases">
        <title>Taxonomy of Antarctic Massilia spp.: description of Massilia rubra sp. nov., Massilia aquatica sp. nov., Massilia mucilaginosa sp. nov., Massilia frigida sp. nov. isolated from streams, lakes and regoliths.</title>
        <authorList>
            <person name="Holochova P."/>
            <person name="Sedlacek I."/>
            <person name="Kralova S."/>
            <person name="Maslanova I."/>
            <person name="Busse H.-J."/>
            <person name="Stankova E."/>
            <person name="Vrbovska V."/>
            <person name="Kovarovic V."/>
            <person name="Bartak M."/>
            <person name="Svec P."/>
            <person name="Pantucek R."/>
        </authorList>
    </citation>
    <scope>NUCLEOTIDE SEQUENCE [LARGE SCALE GENOMIC DNA]</scope>
    <source>
        <strain evidence="3 4">CCM 8694</strain>
    </source>
</reference>
<feature type="domain" description="Transglycosylase SLT" evidence="2">
    <location>
        <begin position="78"/>
        <end position="380"/>
    </location>
</feature>
<dbReference type="InterPro" id="IPR011757">
    <property type="entry name" value="Lytic_transglycosylase_MltB"/>
</dbReference>
<feature type="chain" id="PRO_5047543834" evidence="1">
    <location>
        <begin position="21"/>
        <end position="398"/>
    </location>
</feature>
<keyword evidence="1" id="KW-0732">Signal</keyword>
<dbReference type="Gene3D" id="1.10.530.10">
    <property type="match status" value="1"/>
</dbReference>
<dbReference type="InterPro" id="IPR023346">
    <property type="entry name" value="Lysozyme-like_dom_sf"/>
</dbReference>
<dbReference type="Proteomes" id="UP000610594">
    <property type="component" value="Unassembled WGS sequence"/>
</dbReference>
<evidence type="ECO:0000313" key="3">
    <source>
        <dbReference type="EMBL" id="NHZ65655.1"/>
    </source>
</evidence>
<gene>
    <name evidence="3" type="primary">mltB</name>
    <name evidence="3" type="ORF">F1735_25700</name>
</gene>
<dbReference type="CDD" id="cd13399">
    <property type="entry name" value="Slt35-like"/>
    <property type="match status" value="1"/>
</dbReference>